<dbReference type="Proteomes" id="UP000661894">
    <property type="component" value="Unassembled WGS sequence"/>
</dbReference>
<dbReference type="InterPro" id="IPR029058">
    <property type="entry name" value="AB_hydrolase_fold"/>
</dbReference>
<name>A0ABR8Z3T5_9MICO</name>
<sequence length="493" mass="52702">MRSWRVAVTVVAVLLFGLIGTVAGPGWHPQPLDQTLVVQTPDVAIGGDVATDPLGTYETRTETFTVELDGATVRATVHEPVGAPGLRPGLVFMHGAGTATHDNFWQISEALASAGVVAMVPDKRMDTYSARYRDYPAMAEDYMHSFRELAARPGVDPDRVGFYAESEGAFIAPVAAAEHPEVAHVVLVSAPVVPAREQFALATDTYLRNLGAPEQLLRAVPRLLGSEIPGGGFVYADFDVSPYQQRMDQPVLMVYGTEDVSMPVVQAPAKVVADLAEAGNGGYTVRYFEGANHGIRIDGELAPGFPEVLARWLQGLPETADAQPRIAGGQPDQRFRAEPVDSPRWYASGDMIVLTLVGPLALLALGPVLWLLTRLVRRPSEALPSPLARTTAALALGVLAVWTLFVSYLLVVADLALNYETNPFAVQGGWLGVQVVAIGTTAVGVWSATTWLRVRRSGVRTGTVGTITLVGVHLGALVLLLAAGYWGVFPTVW</sequence>
<keyword evidence="1" id="KW-0812">Transmembrane</keyword>
<dbReference type="Pfam" id="PF00326">
    <property type="entry name" value="Peptidase_S9"/>
    <property type="match status" value="1"/>
</dbReference>
<dbReference type="InterPro" id="IPR001375">
    <property type="entry name" value="Peptidase_S9_cat"/>
</dbReference>
<dbReference type="SUPFAM" id="SSF53474">
    <property type="entry name" value="alpha/beta-Hydrolases"/>
    <property type="match status" value="1"/>
</dbReference>
<dbReference type="PANTHER" id="PTHR43265">
    <property type="entry name" value="ESTERASE ESTD"/>
    <property type="match status" value="1"/>
</dbReference>
<feature type="transmembrane region" description="Helical" evidence="1">
    <location>
        <begin position="351"/>
        <end position="372"/>
    </location>
</feature>
<feature type="transmembrane region" description="Helical" evidence="1">
    <location>
        <begin position="392"/>
        <end position="411"/>
    </location>
</feature>
<evidence type="ECO:0000259" key="2">
    <source>
        <dbReference type="Pfam" id="PF00326"/>
    </source>
</evidence>
<accession>A0ABR8Z3T5</accession>
<organism evidence="3 4">
    <name type="scientific">Oceanitalea stevensii</name>
    <dbReference type="NCBI Taxonomy" id="2763072"/>
    <lineage>
        <taxon>Bacteria</taxon>
        <taxon>Bacillati</taxon>
        <taxon>Actinomycetota</taxon>
        <taxon>Actinomycetes</taxon>
        <taxon>Micrococcales</taxon>
        <taxon>Bogoriellaceae</taxon>
        <taxon>Georgenia</taxon>
    </lineage>
</organism>
<dbReference type="InterPro" id="IPR053145">
    <property type="entry name" value="AB_hydrolase_Est10"/>
</dbReference>
<dbReference type="Gene3D" id="3.40.50.1820">
    <property type="entry name" value="alpha/beta hydrolase"/>
    <property type="match status" value="1"/>
</dbReference>
<evidence type="ECO:0000256" key="1">
    <source>
        <dbReference type="SAM" id="Phobius"/>
    </source>
</evidence>
<evidence type="ECO:0000313" key="3">
    <source>
        <dbReference type="EMBL" id="MBD8062904.1"/>
    </source>
</evidence>
<proteinExistence type="predicted"/>
<reference evidence="3 4" key="1">
    <citation type="submission" date="2020-08" db="EMBL/GenBank/DDBJ databases">
        <title>A Genomic Blueprint of the Chicken Gut Microbiome.</title>
        <authorList>
            <person name="Gilroy R."/>
            <person name="Ravi A."/>
            <person name="Getino M."/>
            <person name="Pursley I."/>
            <person name="Horton D.L."/>
            <person name="Alikhan N.-F."/>
            <person name="Baker D."/>
            <person name="Gharbi K."/>
            <person name="Hall N."/>
            <person name="Watson M."/>
            <person name="Adriaenssens E.M."/>
            <person name="Foster-Nyarko E."/>
            <person name="Jarju S."/>
            <person name="Secka A."/>
            <person name="Antonio M."/>
            <person name="Oren A."/>
            <person name="Chaudhuri R."/>
            <person name="La Ragione R.M."/>
            <person name="Hildebrand F."/>
            <person name="Pallen M.J."/>
        </authorList>
    </citation>
    <scope>NUCLEOTIDE SEQUENCE [LARGE SCALE GENOMIC DNA]</scope>
    <source>
        <strain evidence="3 4">Sa1BUA1</strain>
    </source>
</reference>
<keyword evidence="4" id="KW-1185">Reference proteome</keyword>
<dbReference type="RefSeq" id="WP_251840008.1">
    <property type="nucleotide sequence ID" value="NZ_JACSPO010000006.1"/>
</dbReference>
<feature type="transmembrane region" description="Helical" evidence="1">
    <location>
        <begin position="464"/>
        <end position="488"/>
    </location>
</feature>
<keyword evidence="1" id="KW-1133">Transmembrane helix</keyword>
<feature type="domain" description="Peptidase S9 prolyl oligopeptidase catalytic" evidence="2">
    <location>
        <begin position="137"/>
        <end position="296"/>
    </location>
</feature>
<evidence type="ECO:0000313" key="4">
    <source>
        <dbReference type="Proteomes" id="UP000661894"/>
    </source>
</evidence>
<protein>
    <submittedName>
        <fullName evidence="3">Prolyl oligopeptidase family serine peptidase</fullName>
    </submittedName>
</protein>
<dbReference type="EMBL" id="JACSPO010000006">
    <property type="protein sequence ID" value="MBD8062904.1"/>
    <property type="molecule type" value="Genomic_DNA"/>
</dbReference>
<feature type="transmembrane region" description="Helical" evidence="1">
    <location>
        <begin position="431"/>
        <end position="452"/>
    </location>
</feature>
<dbReference type="PANTHER" id="PTHR43265:SF1">
    <property type="entry name" value="ESTERASE ESTD"/>
    <property type="match status" value="1"/>
</dbReference>
<comment type="caution">
    <text evidence="3">The sequence shown here is derived from an EMBL/GenBank/DDBJ whole genome shotgun (WGS) entry which is preliminary data.</text>
</comment>
<keyword evidence="1" id="KW-0472">Membrane</keyword>
<gene>
    <name evidence="3" type="ORF">H9624_11300</name>
</gene>